<protein>
    <submittedName>
        <fullName evidence="1">Uncharacterized protein</fullName>
    </submittedName>
</protein>
<accession>A0A2P2QK71</accession>
<evidence type="ECO:0000313" key="1">
    <source>
        <dbReference type="EMBL" id="MBX67315.1"/>
    </source>
</evidence>
<dbReference type="AlphaFoldDB" id="A0A2P2QK71"/>
<reference evidence="1" key="1">
    <citation type="submission" date="2018-02" db="EMBL/GenBank/DDBJ databases">
        <title>Rhizophora mucronata_Transcriptome.</title>
        <authorList>
            <person name="Meera S.P."/>
            <person name="Sreeshan A."/>
            <person name="Augustine A."/>
        </authorList>
    </citation>
    <scope>NUCLEOTIDE SEQUENCE</scope>
    <source>
        <tissue evidence="1">Leaf</tissue>
    </source>
</reference>
<proteinExistence type="predicted"/>
<dbReference type="EMBL" id="GGEC01086831">
    <property type="protein sequence ID" value="MBX67315.1"/>
    <property type="molecule type" value="Transcribed_RNA"/>
</dbReference>
<name>A0A2P2QK71_RHIMU</name>
<sequence>MQVCFRYILMSCKQHSEKVGEGF</sequence>
<organism evidence="1">
    <name type="scientific">Rhizophora mucronata</name>
    <name type="common">Asiatic mangrove</name>
    <dbReference type="NCBI Taxonomy" id="61149"/>
    <lineage>
        <taxon>Eukaryota</taxon>
        <taxon>Viridiplantae</taxon>
        <taxon>Streptophyta</taxon>
        <taxon>Embryophyta</taxon>
        <taxon>Tracheophyta</taxon>
        <taxon>Spermatophyta</taxon>
        <taxon>Magnoliopsida</taxon>
        <taxon>eudicotyledons</taxon>
        <taxon>Gunneridae</taxon>
        <taxon>Pentapetalae</taxon>
        <taxon>rosids</taxon>
        <taxon>fabids</taxon>
        <taxon>Malpighiales</taxon>
        <taxon>Rhizophoraceae</taxon>
        <taxon>Rhizophora</taxon>
    </lineage>
</organism>